<feature type="region of interest" description="Disordered" evidence="1">
    <location>
        <begin position="292"/>
        <end position="381"/>
    </location>
</feature>
<dbReference type="PANTHER" id="PTHR33356">
    <property type="entry name" value="TIP41-LIKE PROTEIN"/>
    <property type="match status" value="1"/>
</dbReference>
<reference evidence="2 3" key="1">
    <citation type="submission" date="2023-12" db="EMBL/GenBank/DDBJ databases">
        <title>A high-quality genome assembly for Dillenia turbinata (Dilleniales).</title>
        <authorList>
            <person name="Chanderbali A."/>
        </authorList>
    </citation>
    <scope>NUCLEOTIDE SEQUENCE [LARGE SCALE GENOMIC DNA]</scope>
    <source>
        <strain evidence="2">LSX21</strain>
        <tissue evidence="2">Leaf</tissue>
    </source>
</reference>
<dbReference type="PANTHER" id="PTHR33356:SF5">
    <property type="entry name" value="TIP41-LIKE PROTEIN"/>
    <property type="match status" value="1"/>
</dbReference>
<evidence type="ECO:0000313" key="2">
    <source>
        <dbReference type="EMBL" id="KAK6929416.1"/>
    </source>
</evidence>
<feature type="compositionally biased region" description="Gly residues" evidence="1">
    <location>
        <begin position="292"/>
        <end position="302"/>
    </location>
</feature>
<accession>A0AAN8Z8Z7</accession>
<feature type="compositionally biased region" description="Low complexity" evidence="1">
    <location>
        <begin position="134"/>
        <end position="144"/>
    </location>
</feature>
<keyword evidence="3" id="KW-1185">Reference proteome</keyword>
<gene>
    <name evidence="2" type="ORF">RJ641_005621</name>
</gene>
<feature type="compositionally biased region" description="Low complexity" evidence="1">
    <location>
        <begin position="330"/>
        <end position="339"/>
    </location>
</feature>
<evidence type="ECO:0000256" key="1">
    <source>
        <dbReference type="SAM" id="MobiDB-lite"/>
    </source>
</evidence>
<evidence type="ECO:0000313" key="3">
    <source>
        <dbReference type="Proteomes" id="UP001370490"/>
    </source>
</evidence>
<comment type="caution">
    <text evidence="2">The sequence shown here is derived from an EMBL/GenBank/DDBJ whole genome shotgun (WGS) entry which is preliminary data.</text>
</comment>
<dbReference type="AlphaFoldDB" id="A0AAN8Z8Z7"/>
<feature type="region of interest" description="Disordered" evidence="1">
    <location>
        <begin position="126"/>
        <end position="152"/>
    </location>
</feature>
<proteinExistence type="predicted"/>
<protein>
    <submittedName>
        <fullName evidence="2">Uncharacterized protein</fullName>
    </submittedName>
</protein>
<sequence>MDDPKFWLPSHFLTDDNALIEKEHSNNNITNKNGFNAEIKAKIWLSTEFPRGFDSSNLGSPVESVNGSIDSTETDEEDLLLSNLTHQMSSLLGTSLHNPYKFSSQNLKPKSHEGLVLGSSPQSTLSGLGSWAGSPTAPSQVSSPPTTPPVKDKNDDAWDLIFAAAGQVARMKVYSETLKYNSDVCNSHAHDYERGLLGVPKNPISVTSSPQQHHLKNPHAGIYLTQHQLQHFRENHILKRQKQRETESSVWGGNREVKFGWPSQSQQHQLSQSIGQDVLGFDATGRCLGSCGGGGGGRGGGNNVRPLGLPQSAWPPLQVQHHSQNHHNHNQQQPQNLSNGSGMRAVFLGGSGVRRESTGTGVFLPRRHGTTSSPEPRRKSGCSTVLLPERVVEVLSNMNNARARPFINGGGYPTTTTTEHDVMVARRNALLAQQRQSLRQEIVNQHHHHHEICLPQEWTY</sequence>
<organism evidence="2 3">
    <name type="scientific">Dillenia turbinata</name>
    <dbReference type="NCBI Taxonomy" id="194707"/>
    <lineage>
        <taxon>Eukaryota</taxon>
        <taxon>Viridiplantae</taxon>
        <taxon>Streptophyta</taxon>
        <taxon>Embryophyta</taxon>
        <taxon>Tracheophyta</taxon>
        <taxon>Spermatophyta</taxon>
        <taxon>Magnoliopsida</taxon>
        <taxon>eudicotyledons</taxon>
        <taxon>Gunneridae</taxon>
        <taxon>Pentapetalae</taxon>
        <taxon>Dilleniales</taxon>
        <taxon>Dilleniaceae</taxon>
        <taxon>Dillenia</taxon>
    </lineage>
</organism>
<dbReference type="Proteomes" id="UP001370490">
    <property type="component" value="Unassembled WGS sequence"/>
</dbReference>
<dbReference type="EMBL" id="JBAMMX010000013">
    <property type="protein sequence ID" value="KAK6929416.1"/>
    <property type="molecule type" value="Genomic_DNA"/>
</dbReference>
<name>A0AAN8Z8Z7_9MAGN</name>